<name>A0A2P2NXY6_RHIMU</name>
<accession>A0A2P2NXY6</accession>
<evidence type="ECO:0000313" key="1">
    <source>
        <dbReference type="EMBL" id="MBX47386.1"/>
    </source>
</evidence>
<proteinExistence type="predicted"/>
<sequence>MILDMFTHFWQVWLIISTDNASSV</sequence>
<reference evidence="1" key="1">
    <citation type="submission" date="2018-02" db="EMBL/GenBank/DDBJ databases">
        <title>Rhizophora mucronata_Transcriptome.</title>
        <authorList>
            <person name="Meera S.P."/>
            <person name="Sreeshan A."/>
            <person name="Augustine A."/>
        </authorList>
    </citation>
    <scope>NUCLEOTIDE SEQUENCE</scope>
    <source>
        <tissue evidence="1">Leaf</tissue>
    </source>
</reference>
<organism evidence="1">
    <name type="scientific">Rhizophora mucronata</name>
    <name type="common">Asiatic mangrove</name>
    <dbReference type="NCBI Taxonomy" id="61149"/>
    <lineage>
        <taxon>Eukaryota</taxon>
        <taxon>Viridiplantae</taxon>
        <taxon>Streptophyta</taxon>
        <taxon>Embryophyta</taxon>
        <taxon>Tracheophyta</taxon>
        <taxon>Spermatophyta</taxon>
        <taxon>Magnoliopsida</taxon>
        <taxon>eudicotyledons</taxon>
        <taxon>Gunneridae</taxon>
        <taxon>Pentapetalae</taxon>
        <taxon>rosids</taxon>
        <taxon>fabids</taxon>
        <taxon>Malpighiales</taxon>
        <taxon>Rhizophoraceae</taxon>
        <taxon>Rhizophora</taxon>
    </lineage>
</organism>
<protein>
    <submittedName>
        <fullName evidence="1">Uncharacterized protein</fullName>
    </submittedName>
</protein>
<dbReference type="EMBL" id="GGEC01066902">
    <property type="protein sequence ID" value="MBX47386.1"/>
    <property type="molecule type" value="Transcribed_RNA"/>
</dbReference>
<dbReference type="AlphaFoldDB" id="A0A2P2NXY6"/>